<proteinExistence type="inferred from homology"/>
<keyword evidence="6 10" id="KW-0378">Hydrolase</keyword>
<dbReference type="InterPro" id="IPR008979">
    <property type="entry name" value="Galactose-bd-like_sf"/>
</dbReference>
<comment type="catalytic activity">
    <reaction evidence="1 10">
        <text>Endohydrolysis of (1-&gt;4)-beta-D-xylosidic linkages in xylans.</text>
        <dbReference type="EC" id="3.2.1.8"/>
    </reaction>
</comment>
<dbReference type="PROSITE" id="PS51257">
    <property type="entry name" value="PROKAR_LIPOPROTEIN"/>
    <property type="match status" value="1"/>
</dbReference>
<reference evidence="13 14" key="1">
    <citation type="submission" date="2016-11" db="EMBL/GenBank/DDBJ databases">
        <authorList>
            <person name="Jaros S."/>
            <person name="Januszkiewicz K."/>
            <person name="Wedrychowicz H."/>
        </authorList>
    </citation>
    <scope>NUCLEOTIDE SEQUENCE [LARGE SCALE GENOMIC DNA]</scope>
    <source>
        <strain evidence="13 14">DSM 27406</strain>
    </source>
</reference>
<keyword evidence="8 10" id="KW-0326">Glycosidase</keyword>
<sequence>MNKRYKPVLPALALAMLAACTKYEPLAFSVQEPESAVVQEDINSYKALKSYINRASNPDFKLGVALSLSPYVAKGVMYRLANRNFDELVLGYEMKHGAVVQADGKLALDNVTSLLTTAKGAGMSVYGHTLCWHANQNAAYLNGLIAPLMFTSPAYTNDLNRTGLLDGSFTSWTKSGTITMEDGTGMNGGKAIKLVAGNGNTPEALQLITPAINAVAGHKYEIICYVKSDQDGEGRIAFEGLRNNTPFTSFSTNISWKEIKVQVSDITGSTFKVHFDLGYKPGVTYYLDVNNIYVYDTQGTPSITNLVKNGDFETGSAWGGWGTGSTRGITADGMGVGNKGKAFYVTNTAKAANYWDIQTSYAFDKALDNGETYNLSFWVKGTAEGIIRPELQSANYASNGFGQVPVTKEWKQVTISTKTTAADRIRLIFSYGEFAGTVYIDDVVLSNAKAVGSVTTTVQKSAAEKEVIIGNAMESWIAGMVTACKNDVHAWDAVNEPMDDGKPAELKTGVGKTLKNDEFYWQDYLGKDYAVKAFQLARKYGNATDKLFINDYNLEYSLDKCRGLIAYVQYLESKGVKVDGIGTQMHISTTNDKEKIAEMFRLLAATGKLIKVSEMDIGVGVKTAAATPEHYKAQAELYQYVIQKYFELVPAKQRYGITFWSPLDSPASSSWRAGEPIGIWTEGYIRKLAYSTSCQAFETATK</sequence>
<dbReference type="InterPro" id="IPR003305">
    <property type="entry name" value="CenC_carb-bd"/>
</dbReference>
<keyword evidence="4 11" id="KW-0732">Signal</keyword>
<evidence type="ECO:0000256" key="6">
    <source>
        <dbReference type="ARBA" id="ARBA00022801"/>
    </source>
</evidence>
<evidence type="ECO:0000256" key="10">
    <source>
        <dbReference type="RuleBase" id="RU361174"/>
    </source>
</evidence>
<dbReference type="InterPro" id="IPR044846">
    <property type="entry name" value="GH10"/>
</dbReference>
<dbReference type="GO" id="GO:0045493">
    <property type="term" value="P:xylan catabolic process"/>
    <property type="evidence" value="ECO:0007669"/>
    <property type="project" value="UniProtKB-KW"/>
</dbReference>
<evidence type="ECO:0000256" key="5">
    <source>
        <dbReference type="ARBA" id="ARBA00022737"/>
    </source>
</evidence>
<dbReference type="PROSITE" id="PS51760">
    <property type="entry name" value="GH10_2"/>
    <property type="match status" value="1"/>
</dbReference>
<keyword evidence="9 10" id="KW-0624">Polysaccharide degradation</keyword>
<evidence type="ECO:0000256" key="11">
    <source>
        <dbReference type="SAM" id="SignalP"/>
    </source>
</evidence>
<evidence type="ECO:0000256" key="1">
    <source>
        <dbReference type="ARBA" id="ARBA00000681"/>
    </source>
</evidence>
<dbReference type="GO" id="GO:0031176">
    <property type="term" value="F:endo-1,4-beta-xylanase activity"/>
    <property type="evidence" value="ECO:0007669"/>
    <property type="project" value="UniProtKB-EC"/>
</dbReference>
<feature type="domain" description="GH10" evidence="12">
    <location>
        <begin position="421"/>
        <end position="696"/>
    </location>
</feature>
<evidence type="ECO:0000256" key="7">
    <source>
        <dbReference type="ARBA" id="ARBA00023277"/>
    </source>
</evidence>
<comment type="similarity">
    <text evidence="2 10">Belongs to the glycosyl hydrolase 10 (cellulase F) family.</text>
</comment>
<keyword evidence="7 10" id="KW-0119">Carbohydrate metabolism</keyword>
<dbReference type="Gene3D" id="3.20.20.80">
    <property type="entry name" value="Glycosidases"/>
    <property type="match status" value="2"/>
</dbReference>
<evidence type="ECO:0000256" key="9">
    <source>
        <dbReference type="ARBA" id="ARBA00023326"/>
    </source>
</evidence>
<accession>A0A1M7ISQ6</accession>
<evidence type="ECO:0000256" key="8">
    <source>
        <dbReference type="ARBA" id="ARBA00023295"/>
    </source>
</evidence>
<dbReference type="InterPro" id="IPR017853">
    <property type="entry name" value="GH"/>
</dbReference>
<gene>
    <name evidence="13" type="ORF">SAMN05444266_10880</name>
</gene>
<dbReference type="OrthoDB" id="1032269at2"/>
<evidence type="ECO:0000256" key="2">
    <source>
        <dbReference type="ARBA" id="ARBA00007495"/>
    </source>
</evidence>
<evidence type="ECO:0000256" key="4">
    <source>
        <dbReference type="ARBA" id="ARBA00022729"/>
    </source>
</evidence>
<dbReference type="EMBL" id="FRBL01000008">
    <property type="protein sequence ID" value="SHM43729.1"/>
    <property type="molecule type" value="Genomic_DNA"/>
</dbReference>
<feature type="signal peptide" evidence="11">
    <location>
        <begin position="1"/>
        <end position="21"/>
    </location>
</feature>
<dbReference type="SMART" id="SM00633">
    <property type="entry name" value="Glyco_10"/>
    <property type="match status" value="1"/>
</dbReference>
<evidence type="ECO:0000313" key="14">
    <source>
        <dbReference type="Proteomes" id="UP000184420"/>
    </source>
</evidence>
<keyword evidence="5" id="KW-0677">Repeat</keyword>
<protein>
    <recommendedName>
        <fullName evidence="10">Beta-xylanase</fullName>
        <ecNumber evidence="10">3.2.1.8</ecNumber>
    </recommendedName>
</protein>
<keyword evidence="14" id="KW-1185">Reference proteome</keyword>
<dbReference type="PRINTS" id="PR00134">
    <property type="entry name" value="GLHYDRLASE10"/>
</dbReference>
<dbReference type="Pfam" id="PF00331">
    <property type="entry name" value="Glyco_hydro_10"/>
    <property type="match status" value="2"/>
</dbReference>
<feature type="chain" id="PRO_5012229693" description="Beta-xylanase" evidence="11">
    <location>
        <begin position="22"/>
        <end position="702"/>
    </location>
</feature>
<evidence type="ECO:0000256" key="3">
    <source>
        <dbReference type="ARBA" id="ARBA00022651"/>
    </source>
</evidence>
<dbReference type="InterPro" id="IPR001000">
    <property type="entry name" value="GH10_dom"/>
</dbReference>
<dbReference type="SUPFAM" id="SSF51445">
    <property type="entry name" value="(Trans)glycosidases"/>
    <property type="match status" value="1"/>
</dbReference>
<dbReference type="Gene3D" id="2.60.120.260">
    <property type="entry name" value="Galactose-binding domain-like"/>
    <property type="match status" value="2"/>
</dbReference>
<evidence type="ECO:0000313" key="13">
    <source>
        <dbReference type="EMBL" id="SHM43729.1"/>
    </source>
</evidence>
<evidence type="ECO:0000259" key="12">
    <source>
        <dbReference type="PROSITE" id="PS51760"/>
    </source>
</evidence>
<keyword evidence="3" id="KW-0858">Xylan degradation</keyword>
<dbReference type="AlphaFoldDB" id="A0A1M7ISQ6"/>
<dbReference type="Proteomes" id="UP000184420">
    <property type="component" value="Unassembled WGS sequence"/>
</dbReference>
<organism evidence="13 14">
    <name type="scientific">Chitinophaga jiangningensis</name>
    <dbReference type="NCBI Taxonomy" id="1419482"/>
    <lineage>
        <taxon>Bacteria</taxon>
        <taxon>Pseudomonadati</taxon>
        <taxon>Bacteroidota</taxon>
        <taxon>Chitinophagia</taxon>
        <taxon>Chitinophagales</taxon>
        <taxon>Chitinophagaceae</taxon>
        <taxon>Chitinophaga</taxon>
    </lineage>
</organism>
<name>A0A1M7ISQ6_9BACT</name>
<dbReference type="Pfam" id="PF02018">
    <property type="entry name" value="CBM_4_9"/>
    <property type="match status" value="1"/>
</dbReference>
<dbReference type="STRING" id="1419482.SAMN05444266_10880"/>
<dbReference type="PANTHER" id="PTHR31490">
    <property type="entry name" value="GLYCOSYL HYDROLASE"/>
    <property type="match status" value="1"/>
</dbReference>
<dbReference type="PANTHER" id="PTHR31490:SF88">
    <property type="entry name" value="BETA-XYLANASE"/>
    <property type="match status" value="1"/>
</dbReference>
<dbReference type="SUPFAM" id="SSF49785">
    <property type="entry name" value="Galactose-binding domain-like"/>
    <property type="match status" value="2"/>
</dbReference>
<dbReference type="EC" id="3.2.1.8" evidence="10"/>
<dbReference type="RefSeq" id="WP_073084908.1">
    <property type="nucleotide sequence ID" value="NZ_FRBL01000008.1"/>
</dbReference>